<evidence type="ECO:0000313" key="4">
    <source>
        <dbReference type="EMBL" id="GAL76107.1"/>
    </source>
</evidence>
<dbReference type="RefSeq" id="WP_262496349.1">
    <property type="nucleotide sequence ID" value="NZ_JBDUVK010000216.1"/>
</dbReference>
<evidence type="ECO:0000313" key="7">
    <source>
        <dbReference type="Proteomes" id="UP000029226"/>
    </source>
</evidence>
<dbReference type="Proteomes" id="UP000029226">
    <property type="component" value="Unassembled WGS sequence"/>
</dbReference>
<dbReference type="EMBL" id="BBMM01000002">
    <property type="protein sequence ID" value="GAK99620.1"/>
    <property type="molecule type" value="Genomic_DNA"/>
</dbReference>
<dbReference type="EMBL" id="BBLG01000003">
    <property type="protein sequence ID" value="GAK76129.1"/>
    <property type="molecule type" value="Genomic_DNA"/>
</dbReference>
<sequence>MNYTFSPNGYSDYKRKTIDDHENYDDEDVNNTSSSSRFESYL</sequence>
<accession>A0A081DB33</accession>
<gene>
    <name evidence="4" type="ORF">JCM19275_2239</name>
    <name evidence="2" type="ORF">JCM19296_1726</name>
    <name evidence="3" type="ORF">JCM19314_3665</name>
    <name evidence="5" type="ORF">LY02_01179</name>
</gene>
<protein>
    <submittedName>
        <fullName evidence="2">Uncharacterized protein</fullName>
    </submittedName>
</protein>
<evidence type="ECO:0000313" key="3">
    <source>
        <dbReference type="EMBL" id="GAK99620.1"/>
    </source>
</evidence>
<proteinExistence type="predicted"/>
<dbReference type="EMBL" id="PVNA01000002">
    <property type="protein sequence ID" value="PRX14150.1"/>
    <property type="molecule type" value="Genomic_DNA"/>
</dbReference>
<dbReference type="Proteomes" id="UP000239997">
    <property type="component" value="Unassembled WGS sequence"/>
</dbReference>
<name>A0A081DB33_NONUL</name>
<keyword evidence="9" id="KW-1185">Reference proteome</keyword>
<evidence type="ECO:0000313" key="8">
    <source>
        <dbReference type="Proteomes" id="UP000029647"/>
    </source>
</evidence>
<organism evidence="2 6">
    <name type="scientific">Nonlabens ulvanivorans</name>
    <name type="common">Persicivirga ulvanivorans</name>
    <dbReference type="NCBI Taxonomy" id="906888"/>
    <lineage>
        <taxon>Bacteria</taxon>
        <taxon>Pseudomonadati</taxon>
        <taxon>Bacteroidota</taxon>
        <taxon>Flavobacteriia</taxon>
        <taxon>Flavobacteriales</taxon>
        <taxon>Flavobacteriaceae</taxon>
        <taxon>Nonlabens</taxon>
    </lineage>
</organism>
<evidence type="ECO:0000256" key="1">
    <source>
        <dbReference type="SAM" id="MobiDB-lite"/>
    </source>
</evidence>
<dbReference type="Proteomes" id="UP000028980">
    <property type="component" value="Unassembled WGS sequence"/>
</dbReference>
<reference evidence="5 9" key="2">
    <citation type="submission" date="2018-03" db="EMBL/GenBank/DDBJ databases">
        <title>Genomic Encyclopedia of Archaeal and Bacterial Type Strains, Phase II (KMG-II): from individual species to whole genera.</title>
        <authorList>
            <person name="Goeker M."/>
        </authorList>
    </citation>
    <scope>NUCLEOTIDE SEQUENCE [LARGE SCALE GENOMIC DNA]</scope>
    <source>
        <strain evidence="5 9">DSM 22727</strain>
    </source>
</reference>
<feature type="compositionally biased region" description="Basic and acidic residues" evidence="1">
    <location>
        <begin position="12"/>
        <end position="21"/>
    </location>
</feature>
<reference evidence="6 7" key="1">
    <citation type="journal article" date="2014" name="Genome Announc.">
        <title>Draft Genome Sequences of Marine Flavobacterium Nonlabens Strains NR17, NR24, NR27, NR32, NR33, and Ara13.</title>
        <authorList>
            <person name="Nakanishi M."/>
            <person name="Meirelles P."/>
            <person name="Suzuki R."/>
            <person name="Takatani N."/>
            <person name="Mino S."/>
            <person name="Suda W."/>
            <person name="Oshima K."/>
            <person name="Hattori M."/>
            <person name="Ohkuma M."/>
            <person name="Hosokawa M."/>
            <person name="Miyashita K."/>
            <person name="Thompson F.L."/>
            <person name="Niwa A."/>
            <person name="Sawabe T."/>
            <person name="Sawabe T."/>
        </authorList>
    </citation>
    <scope>NUCLEOTIDE SEQUENCE [LARGE SCALE GENOMIC DNA]</scope>
    <source>
        <strain evidence="4">JCM 19275</strain>
        <strain evidence="2">JCM 19296</strain>
        <strain evidence="3">JCM 19314</strain>
        <strain evidence="8">JCM19275</strain>
        <strain evidence="6">JCM19296</strain>
        <strain evidence="7">JCM19314</strain>
    </source>
</reference>
<evidence type="ECO:0000313" key="9">
    <source>
        <dbReference type="Proteomes" id="UP000239997"/>
    </source>
</evidence>
<dbReference type="EMBL" id="BBNT01000008">
    <property type="protein sequence ID" value="GAL76107.1"/>
    <property type="molecule type" value="Genomic_DNA"/>
</dbReference>
<evidence type="ECO:0000313" key="2">
    <source>
        <dbReference type="EMBL" id="GAK76129.1"/>
    </source>
</evidence>
<comment type="caution">
    <text evidence="2">The sequence shown here is derived from an EMBL/GenBank/DDBJ whole genome shotgun (WGS) entry which is preliminary data.</text>
</comment>
<dbReference type="Proteomes" id="UP000029647">
    <property type="component" value="Unassembled WGS sequence"/>
</dbReference>
<feature type="compositionally biased region" description="Polar residues" evidence="1">
    <location>
        <begin position="30"/>
        <end position="42"/>
    </location>
</feature>
<evidence type="ECO:0000313" key="6">
    <source>
        <dbReference type="Proteomes" id="UP000028980"/>
    </source>
</evidence>
<dbReference type="AlphaFoldDB" id="A0A081DB33"/>
<evidence type="ECO:0000313" key="5">
    <source>
        <dbReference type="EMBL" id="PRX14150.1"/>
    </source>
</evidence>
<feature type="region of interest" description="Disordered" evidence="1">
    <location>
        <begin position="1"/>
        <end position="42"/>
    </location>
</feature>